<evidence type="ECO:0000259" key="10">
    <source>
        <dbReference type="PROSITE" id="PS50089"/>
    </source>
</evidence>
<keyword evidence="6 8" id="KW-0863">Zinc-finger</keyword>
<comment type="caution">
    <text evidence="12">The sequence shown here is derived from an EMBL/GenBank/DDBJ whole genome shotgun (WGS) entry which is preliminary data.</text>
</comment>
<dbReference type="AlphaFoldDB" id="A0A820SUD4"/>
<dbReference type="InterPro" id="IPR039399">
    <property type="entry name" value="Deltex_C_sf"/>
</dbReference>
<dbReference type="SUPFAM" id="SSF57850">
    <property type="entry name" value="RING/U-box"/>
    <property type="match status" value="1"/>
</dbReference>
<dbReference type="PROSITE" id="PS50089">
    <property type="entry name" value="ZF_RING_2"/>
    <property type="match status" value="1"/>
</dbReference>
<comment type="catalytic activity">
    <reaction evidence="1 9">
        <text>S-ubiquitinyl-[E2 ubiquitin-conjugating enzyme]-L-cysteine + [acceptor protein]-L-lysine = [E2 ubiquitin-conjugating enzyme]-L-cysteine + N(6)-ubiquitinyl-[acceptor protein]-L-lysine.</text>
        <dbReference type="EC" id="2.3.2.27"/>
    </reaction>
</comment>
<sequence>MPDHRRSSTRKCVTRRQIPSNSLLSVSTQIQNDIKTTNEIRKRNHKKISDTTVFTTSHGSPNIDNSLITLQGKKRARLDSVPSRTLNQKKKKEIVYDDDDDDDEVEVISSKDESIQITEVDRCAICLDDCTEPKKLNKCSHIFCRTCIDRYFETIKPQCPCCFTIYGEIRGNQPTNGTMTIDTSKHRLLGFEHDSRGTIRITYHFPHGIQDESHPNPGMPYYGTTRQAYLPDNREGRQVLALLQRAFELRQTFTVGQSRTTGYDNVITWNDIHHKTSINGGVENFGYPDKTYLNRFGYPDKTYLNRVRQELAAKGVK</sequence>
<evidence type="ECO:0000313" key="11">
    <source>
        <dbReference type="EMBL" id="CAF3204652.1"/>
    </source>
</evidence>
<evidence type="ECO:0000256" key="3">
    <source>
        <dbReference type="ARBA" id="ARBA00009413"/>
    </source>
</evidence>
<evidence type="ECO:0000256" key="7">
    <source>
        <dbReference type="ARBA" id="ARBA00022833"/>
    </source>
</evidence>
<comment type="similarity">
    <text evidence="3 9">Belongs to the Deltex family.</text>
</comment>
<dbReference type="Pfam" id="PF13923">
    <property type="entry name" value="zf-C3HC4_2"/>
    <property type="match status" value="1"/>
</dbReference>
<dbReference type="InterPro" id="IPR013083">
    <property type="entry name" value="Znf_RING/FYVE/PHD"/>
</dbReference>
<dbReference type="GO" id="GO:0016567">
    <property type="term" value="P:protein ubiquitination"/>
    <property type="evidence" value="ECO:0007669"/>
    <property type="project" value="UniProtKB-UniRule"/>
</dbReference>
<dbReference type="InterPro" id="IPR001841">
    <property type="entry name" value="Znf_RING"/>
</dbReference>
<dbReference type="InterPro" id="IPR039396">
    <property type="entry name" value="Deltex_C"/>
</dbReference>
<dbReference type="Gene3D" id="3.30.40.10">
    <property type="entry name" value="Zinc/RING finger domain, C3HC4 (zinc finger)"/>
    <property type="match status" value="1"/>
</dbReference>
<dbReference type="PANTHER" id="PTHR12622">
    <property type="entry name" value="DELTEX-RELATED"/>
    <property type="match status" value="1"/>
</dbReference>
<keyword evidence="9" id="KW-0963">Cytoplasm</keyword>
<dbReference type="GO" id="GO:0061630">
    <property type="term" value="F:ubiquitin protein ligase activity"/>
    <property type="evidence" value="ECO:0007669"/>
    <property type="project" value="UniProtKB-UniRule"/>
</dbReference>
<evidence type="ECO:0000256" key="8">
    <source>
        <dbReference type="PROSITE-ProRule" id="PRU00175"/>
    </source>
</evidence>
<dbReference type="Proteomes" id="UP000663873">
    <property type="component" value="Unassembled WGS sequence"/>
</dbReference>
<dbReference type="GO" id="GO:0008270">
    <property type="term" value="F:zinc ion binding"/>
    <property type="evidence" value="ECO:0007669"/>
    <property type="project" value="UniProtKB-KW"/>
</dbReference>
<gene>
    <name evidence="11" type="ORF">TIS948_LOCUS12795</name>
    <name evidence="12" type="ORF">UJA718_LOCUS23333</name>
</gene>
<evidence type="ECO:0000256" key="9">
    <source>
        <dbReference type="RuleBase" id="RU367105"/>
    </source>
</evidence>
<evidence type="ECO:0000256" key="2">
    <source>
        <dbReference type="ARBA" id="ARBA00004906"/>
    </source>
</evidence>
<proteinExistence type="inferred from homology"/>
<dbReference type="Proteomes" id="UP000663825">
    <property type="component" value="Unassembled WGS sequence"/>
</dbReference>
<dbReference type="UniPathway" id="UPA00143"/>
<feature type="domain" description="RING-type" evidence="10">
    <location>
        <begin position="123"/>
        <end position="162"/>
    </location>
</feature>
<dbReference type="PROSITE" id="PS00518">
    <property type="entry name" value="ZF_RING_1"/>
    <property type="match status" value="1"/>
</dbReference>
<keyword evidence="13" id="KW-1185">Reference proteome</keyword>
<organism evidence="12 13">
    <name type="scientific">Rotaria socialis</name>
    <dbReference type="NCBI Taxonomy" id="392032"/>
    <lineage>
        <taxon>Eukaryota</taxon>
        <taxon>Metazoa</taxon>
        <taxon>Spiralia</taxon>
        <taxon>Gnathifera</taxon>
        <taxon>Rotifera</taxon>
        <taxon>Eurotatoria</taxon>
        <taxon>Bdelloidea</taxon>
        <taxon>Philodinida</taxon>
        <taxon>Philodinidae</taxon>
        <taxon>Rotaria</taxon>
    </lineage>
</organism>
<keyword evidence="5 9" id="KW-0479">Metal-binding</keyword>
<dbReference type="Gene3D" id="3.30.390.130">
    <property type="match status" value="1"/>
</dbReference>
<evidence type="ECO:0000313" key="13">
    <source>
        <dbReference type="Proteomes" id="UP000663873"/>
    </source>
</evidence>
<dbReference type="CDD" id="cd09633">
    <property type="entry name" value="Deltex_C"/>
    <property type="match status" value="1"/>
</dbReference>
<reference evidence="12" key="1">
    <citation type="submission" date="2021-02" db="EMBL/GenBank/DDBJ databases">
        <authorList>
            <person name="Nowell W R."/>
        </authorList>
    </citation>
    <scope>NUCLEOTIDE SEQUENCE</scope>
</reference>
<dbReference type="InterPro" id="IPR017907">
    <property type="entry name" value="Znf_RING_CS"/>
</dbReference>
<comment type="subcellular location">
    <subcellularLocation>
        <location evidence="9">Cytoplasm</location>
    </subcellularLocation>
</comment>
<protein>
    <recommendedName>
        <fullName evidence="9">E3 ubiquitin-protein ligase</fullName>
        <ecNumber evidence="9">2.3.2.27</ecNumber>
    </recommendedName>
</protein>
<dbReference type="GO" id="GO:0007219">
    <property type="term" value="P:Notch signaling pathway"/>
    <property type="evidence" value="ECO:0007669"/>
    <property type="project" value="InterPro"/>
</dbReference>
<comment type="pathway">
    <text evidence="2 9">Protein modification; protein ubiquitination.</text>
</comment>
<dbReference type="OrthoDB" id="527344at2759"/>
<keyword evidence="7 9" id="KW-0862">Zinc</keyword>
<accession>A0A820SUD4</accession>
<evidence type="ECO:0000256" key="5">
    <source>
        <dbReference type="ARBA" id="ARBA00022723"/>
    </source>
</evidence>
<evidence type="ECO:0000256" key="1">
    <source>
        <dbReference type="ARBA" id="ARBA00000900"/>
    </source>
</evidence>
<evidence type="ECO:0000256" key="6">
    <source>
        <dbReference type="ARBA" id="ARBA00022771"/>
    </source>
</evidence>
<dbReference type="GO" id="GO:0005737">
    <property type="term" value="C:cytoplasm"/>
    <property type="evidence" value="ECO:0007669"/>
    <property type="project" value="UniProtKB-SubCell"/>
</dbReference>
<dbReference type="EC" id="2.3.2.27" evidence="9"/>
<name>A0A820SUD4_9BILA</name>
<dbReference type="SMART" id="SM00184">
    <property type="entry name" value="RING"/>
    <property type="match status" value="1"/>
</dbReference>
<dbReference type="EMBL" id="CAJOBP010005046">
    <property type="protein sequence ID" value="CAF4458698.1"/>
    <property type="molecule type" value="Genomic_DNA"/>
</dbReference>
<dbReference type="InterPro" id="IPR039398">
    <property type="entry name" value="Deltex_fam"/>
</dbReference>
<keyword evidence="4 9" id="KW-0808">Transferase</keyword>
<evidence type="ECO:0000256" key="4">
    <source>
        <dbReference type="ARBA" id="ARBA00022679"/>
    </source>
</evidence>
<evidence type="ECO:0000313" key="12">
    <source>
        <dbReference type="EMBL" id="CAF4458698.1"/>
    </source>
</evidence>
<dbReference type="Pfam" id="PF18102">
    <property type="entry name" value="DTC"/>
    <property type="match status" value="1"/>
</dbReference>
<dbReference type="EMBL" id="CAJNXB010001951">
    <property type="protein sequence ID" value="CAF3204652.1"/>
    <property type="molecule type" value="Genomic_DNA"/>
</dbReference>